<feature type="binding site" evidence="4">
    <location>
        <position position="220"/>
    </location>
    <ligand>
        <name>a divalent metal cation</name>
        <dbReference type="ChEBI" id="CHEBI:60240"/>
        <label>1</label>
    </ligand>
</feature>
<evidence type="ECO:0000256" key="2">
    <source>
        <dbReference type="ARBA" id="ARBA00022112"/>
    </source>
</evidence>
<feature type="binding site" evidence="4">
    <location>
        <position position="64"/>
    </location>
    <ligand>
        <name>a divalent metal cation</name>
        <dbReference type="ChEBI" id="CHEBI:60240"/>
        <label>2</label>
    </ligand>
</feature>
<dbReference type="PANTHER" id="PTHR13799:SF14">
    <property type="entry name" value="GTP CYCLOHYDROLASE 1 TYPE 2 HOMOLOG"/>
    <property type="match status" value="1"/>
</dbReference>
<proteinExistence type="inferred from homology"/>
<evidence type="ECO:0000256" key="4">
    <source>
        <dbReference type="PIRSR" id="PIRSR602678-1"/>
    </source>
</evidence>
<feature type="binding site" evidence="4">
    <location>
        <position position="224"/>
    </location>
    <ligand>
        <name>a divalent metal cation</name>
        <dbReference type="ChEBI" id="CHEBI:60240"/>
        <label>1</label>
    </ligand>
</feature>
<evidence type="ECO:0000256" key="3">
    <source>
        <dbReference type="ARBA" id="ARBA00022723"/>
    </source>
</evidence>
<dbReference type="InterPro" id="IPR036069">
    <property type="entry name" value="DUF34/NIF3_sf"/>
</dbReference>
<dbReference type="NCBIfam" id="TIGR00486">
    <property type="entry name" value="YbgI_SA1388"/>
    <property type="match status" value="1"/>
</dbReference>
<dbReference type="FunFam" id="3.40.1390.30:FF:000001">
    <property type="entry name" value="GTP cyclohydrolase 1 type 2"/>
    <property type="match status" value="1"/>
</dbReference>
<evidence type="ECO:0000313" key="5">
    <source>
        <dbReference type="EMBL" id="MCC2124597.1"/>
    </source>
</evidence>
<keyword evidence="3 4" id="KW-0479">Metal-binding</keyword>
<reference evidence="5 6" key="1">
    <citation type="submission" date="2021-10" db="EMBL/GenBank/DDBJ databases">
        <title>Anaerobic single-cell dispensing facilitates the cultivation of human gut bacteria.</title>
        <authorList>
            <person name="Afrizal A."/>
        </authorList>
    </citation>
    <scope>NUCLEOTIDE SEQUENCE [LARGE SCALE GENOMIC DNA]</scope>
    <source>
        <strain evidence="5 6">CLA-AA-H276</strain>
    </source>
</reference>
<accession>A0AAE3D9B1</accession>
<feature type="binding site" evidence="4">
    <location>
        <position position="65"/>
    </location>
    <ligand>
        <name>a divalent metal cation</name>
        <dbReference type="ChEBI" id="CHEBI:60240"/>
        <label>1</label>
    </ligand>
</feature>
<protein>
    <recommendedName>
        <fullName evidence="2">GTP cyclohydrolase 1 type 2 homolog</fullName>
    </recommendedName>
</protein>
<dbReference type="InterPro" id="IPR002678">
    <property type="entry name" value="DUF34/NIF3"/>
</dbReference>
<dbReference type="AlphaFoldDB" id="A0AAE3D9B1"/>
<name>A0AAE3D9B1_9FIRM</name>
<dbReference type="PANTHER" id="PTHR13799">
    <property type="entry name" value="NGG1 INTERACTING FACTOR 3"/>
    <property type="match status" value="1"/>
</dbReference>
<evidence type="ECO:0000313" key="6">
    <source>
        <dbReference type="Proteomes" id="UP001198220"/>
    </source>
</evidence>
<feature type="binding site" evidence="4">
    <location>
        <position position="103"/>
    </location>
    <ligand>
        <name>a divalent metal cation</name>
        <dbReference type="ChEBI" id="CHEBI:60240"/>
        <label>1</label>
    </ligand>
</feature>
<dbReference type="RefSeq" id="WP_308458219.1">
    <property type="nucleotide sequence ID" value="NZ_JAJEPS010000001.1"/>
</dbReference>
<comment type="caution">
    <text evidence="5">The sequence shown here is derived from an EMBL/GenBank/DDBJ whole genome shotgun (WGS) entry which is preliminary data.</text>
</comment>
<dbReference type="Proteomes" id="UP001198220">
    <property type="component" value="Unassembled WGS sequence"/>
</dbReference>
<dbReference type="GO" id="GO:0005737">
    <property type="term" value="C:cytoplasm"/>
    <property type="evidence" value="ECO:0007669"/>
    <property type="project" value="TreeGrafter"/>
</dbReference>
<keyword evidence="6" id="KW-1185">Reference proteome</keyword>
<organism evidence="5 6">
    <name type="scientific">Hominiventricola filiformis</name>
    <dbReference type="NCBI Taxonomy" id="2885352"/>
    <lineage>
        <taxon>Bacteria</taxon>
        <taxon>Bacillati</taxon>
        <taxon>Bacillota</taxon>
        <taxon>Clostridia</taxon>
        <taxon>Lachnospirales</taxon>
        <taxon>Lachnospiraceae</taxon>
        <taxon>Hominiventricola</taxon>
    </lineage>
</organism>
<evidence type="ECO:0000256" key="1">
    <source>
        <dbReference type="ARBA" id="ARBA00006964"/>
    </source>
</evidence>
<gene>
    <name evidence="5" type="ORF">LKD36_00215</name>
</gene>
<comment type="similarity">
    <text evidence="1">Belongs to the GTP cyclohydrolase I type 2/NIF3 family.</text>
</comment>
<dbReference type="SUPFAM" id="SSF102705">
    <property type="entry name" value="NIF3 (NGG1p interacting factor 3)-like"/>
    <property type="match status" value="1"/>
</dbReference>
<dbReference type="GO" id="GO:0046872">
    <property type="term" value="F:metal ion binding"/>
    <property type="evidence" value="ECO:0007669"/>
    <property type="project" value="UniProtKB-KW"/>
</dbReference>
<dbReference type="Pfam" id="PF01784">
    <property type="entry name" value="DUF34_NIF3"/>
    <property type="match status" value="1"/>
</dbReference>
<dbReference type="Gene3D" id="3.40.1390.30">
    <property type="entry name" value="NIF3 (NGG1p interacting factor 3)-like"/>
    <property type="match status" value="2"/>
</dbReference>
<sequence>MKCSEIITLLEQEYGKEYACDWDNVGLLAGRRDKEVKKILLALDATDEVVEQAAEGAYDMLITHHPMIFGAIKRVTDEDMVGRRLLSLIRSDISYYAMHTNYDTRGMADLTARLLNLQECTVLEEVKDGEGIGRVGVLPEEMTLRECAELVKRAYDIPNVKIFGNLDQKVHLAALCPGAGKSTMHNALQFGCDVYITGDIDHHTGIDAVDQGLCIIDAGHYGMEHVFMEDVKAYLEKVLTGVHMDCVPVKYPFAVI</sequence>
<dbReference type="EMBL" id="JAJEPS010000001">
    <property type="protein sequence ID" value="MCC2124597.1"/>
    <property type="molecule type" value="Genomic_DNA"/>
</dbReference>